<keyword evidence="1" id="KW-0812">Transmembrane</keyword>
<sequence length="216" mass="24022">MGVLIYLLVAVLAPLRSTVTNPSMMAIVYLALSYAGFIVGAILYHTLFPHERDRPLLLSAPLPKRLFWIALGLSGLGVGMRLVDRFVLRGVQLGEDFSSVRSQLESAGASPLSTASAVIYPISFGMIFFYYCLPKSARRWWLGALATLIFLFPSFDAVIAGNRSLMAVSIGFILITRSILVDDLHWLRNRLFIGIALFLILNLFFIMFEIRVEAMG</sequence>
<protein>
    <submittedName>
        <fullName evidence="2">Uncharacterized protein</fullName>
    </submittedName>
</protein>
<feature type="transmembrane region" description="Helical" evidence="1">
    <location>
        <begin position="112"/>
        <end position="133"/>
    </location>
</feature>
<name>A0A0F3INK6_9PROT</name>
<gene>
    <name evidence="2" type="ORF">VZ95_19650</name>
</gene>
<accession>A0A0F3INK6</accession>
<evidence type="ECO:0000256" key="1">
    <source>
        <dbReference type="SAM" id="Phobius"/>
    </source>
</evidence>
<keyword evidence="1" id="KW-1133">Transmembrane helix</keyword>
<proteinExistence type="predicted"/>
<keyword evidence="3" id="KW-1185">Reference proteome</keyword>
<organism evidence="2 3">
    <name type="scientific">Elstera litoralis</name>
    <dbReference type="NCBI Taxonomy" id="552518"/>
    <lineage>
        <taxon>Bacteria</taxon>
        <taxon>Pseudomonadati</taxon>
        <taxon>Pseudomonadota</taxon>
        <taxon>Alphaproteobacteria</taxon>
        <taxon>Rhodospirillales</taxon>
        <taxon>Rhodospirillaceae</taxon>
        <taxon>Elstera</taxon>
    </lineage>
</organism>
<reference evidence="2 3" key="1">
    <citation type="submission" date="2015-03" db="EMBL/GenBank/DDBJ databases">
        <title>Draft genome sequence of Elstera litoralis.</title>
        <authorList>
            <person name="Rahalkar M.C."/>
            <person name="Dhakephalkar P.K."/>
            <person name="Pore S.D."/>
            <person name="Arora P."/>
            <person name="Kapse N.G."/>
            <person name="Pandit P.S."/>
        </authorList>
    </citation>
    <scope>NUCLEOTIDE SEQUENCE [LARGE SCALE GENOMIC DNA]</scope>
    <source>
        <strain evidence="2 3">Dia-1</strain>
    </source>
</reference>
<feature type="transmembrane region" description="Helical" evidence="1">
    <location>
        <begin position="191"/>
        <end position="210"/>
    </location>
</feature>
<feature type="transmembrane region" description="Helical" evidence="1">
    <location>
        <begin position="66"/>
        <end position="83"/>
    </location>
</feature>
<keyword evidence="1" id="KW-0472">Membrane</keyword>
<comment type="caution">
    <text evidence="2">The sequence shown here is derived from an EMBL/GenBank/DDBJ whole genome shotgun (WGS) entry which is preliminary data.</text>
</comment>
<dbReference type="Proteomes" id="UP000033774">
    <property type="component" value="Unassembled WGS sequence"/>
</dbReference>
<dbReference type="EMBL" id="LAJY01000767">
    <property type="protein sequence ID" value="KJV08123.1"/>
    <property type="molecule type" value="Genomic_DNA"/>
</dbReference>
<evidence type="ECO:0000313" key="2">
    <source>
        <dbReference type="EMBL" id="KJV08123.1"/>
    </source>
</evidence>
<feature type="transmembrane region" description="Helical" evidence="1">
    <location>
        <begin position="27"/>
        <end position="45"/>
    </location>
</feature>
<feature type="transmembrane region" description="Helical" evidence="1">
    <location>
        <begin position="140"/>
        <end position="159"/>
    </location>
</feature>
<feature type="non-terminal residue" evidence="2">
    <location>
        <position position="216"/>
    </location>
</feature>
<feature type="transmembrane region" description="Helical" evidence="1">
    <location>
        <begin position="165"/>
        <end position="184"/>
    </location>
</feature>
<evidence type="ECO:0000313" key="3">
    <source>
        <dbReference type="Proteomes" id="UP000033774"/>
    </source>
</evidence>
<dbReference type="AlphaFoldDB" id="A0A0F3INK6"/>